<comment type="caution">
    <text evidence="1">The sequence shown here is derived from an EMBL/GenBank/DDBJ whole genome shotgun (WGS) entry which is preliminary data.</text>
</comment>
<evidence type="ECO:0000313" key="1">
    <source>
        <dbReference type="EMBL" id="RHM66822.1"/>
    </source>
</evidence>
<gene>
    <name evidence="1" type="ORF">DWZ50_20200</name>
</gene>
<accession>A0A415RWS4</accession>
<dbReference type="Proteomes" id="UP000285610">
    <property type="component" value="Unassembled WGS sequence"/>
</dbReference>
<sequence>MQNTGENRAARDIVASMGEKVLFAYLPEMEISVPESDRRNSLDKIACYYHTEQFALSDLYIGYAVSLYRYTIPKVIAATVKVFGNYWPKKNVPKNIDRDALLSRIKKMCGMGMLRRFVYQLNGNNIVLYSTTPEFSKVIYQALKMNTDARPEKDMIPPIEILERAATSLVSSELMGSPHLKAFDFMPDCRDSEGRLTFNAKLTHEINGQNYITIIEPIFSRVDYKRFTKEEWERFLLRKIRALRTYMEQLQEKGTVKVQLIVVCEDMEDFRNASARICTLFPEYMMEQIYYTAEGSLKSADYDIRQSLVRVTTVKPTGDEGMKVPTSVSSQLAYEFF</sequence>
<evidence type="ECO:0000313" key="2">
    <source>
        <dbReference type="Proteomes" id="UP000285610"/>
    </source>
</evidence>
<protein>
    <submittedName>
        <fullName evidence="1">Uncharacterized protein</fullName>
    </submittedName>
</protein>
<organism evidence="1 2">
    <name type="scientific">Mediterraneibacter gnavus</name>
    <name type="common">Ruminococcus gnavus</name>
    <dbReference type="NCBI Taxonomy" id="33038"/>
    <lineage>
        <taxon>Bacteria</taxon>
        <taxon>Bacillati</taxon>
        <taxon>Bacillota</taxon>
        <taxon>Clostridia</taxon>
        <taxon>Lachnospirales</taxon>
        <taxon>Lachnospiraceae</taxon>
        <taxon>Mediterraneibacter</taxon>
    </lineage>
</organism>
<dbReference type="AlphaFoldDB" id="A0A415RWS4"/>
<name>A0A415RWS4_MEDGN</name>
<reference evidence="1 2" key="1">
    <citation type="submission" date="2018-08" db="EMBL/GenBank/DDBJ databases">
        <title>A genome reference for cultivated species of the human gut microbiota.</title>
        <authorList>
            <person name="Zou Y."/>
            <person name="Xue W."/>
            <person name="Luo G."/>
        </authorList>
    </citation>
    <scope>NUCLEOTIDE SEQUENCE [LARGE SCALE GENOMIC DNA]</scope>
    <source>
        <strain evidence="1 2">AF33-12</strain>
    </source>
</reference>
<dbReference type="EMBL" id="QRQE01000116">
    <property type="protein sequence ID" value="RHM66822.1"/>
    <property type="molecule type" value="Genomic_DNA"/>
</dbReference>
<dbReference type="RefSeq" id="WP_118445573.1">
    <property type="nucleotide sequence ID" value="NZ_JBCPGC010000139.1"/>
</dbReference>
<proteinExistence type="predicted"/>